<dbReference type="Pfam" id="PF00589">
    <property type="entry name" value="Phage_integrase"/>
    <property type="match status" value="1"/>
</dbReference>
<dbReference type="InterPro" id="IPR002104">
    <property type="entry name" value="Integrase_catalytic"/>
</dbReference>
<keyword evidence="1" id="KW-0233">DNA recombination</keyword>
<evidence type="ECO:0000256" key="1">
    <source>
        <dbReference type="ARBA" id="ARBA00023172"/>
    </source>
</evidence>
<proteinExistence type="predicted"/>
<feature type="domain" description="Tyr recombinase" evidence="2">
    <location>
        <begin position="1"/>
        <end position="61"/>
    </location>
</feature>
<evidence type="ECO:0000313" key="3">
    <source>
        <dbReference type="EMBL" id="RZB30930.1"/>
    </source>
</evidence>
<dbReference type="InterPro" id="IPR013762">
    <property type="entry name" value="Integrase-like_cat_sf"/>
</dbReference>
<dbReference type="PROSITE" id="PS51898">
    <property type="entry name" value="TYR_RECOMBINASE"/>
    <property type="match status" value="1"/>
</dbReference>
<comment type="caution">
    <text evidence="3">The sequence shown here is derived from an EMBL/GenBank/DDBJ whole genome shotgun (WGS) entry which is preliminary data.</text>
</comment>
<dbReference type="InterPro" id="IPR011010">
    <property type="entry name" value="DNA_brk_join_enz"/>
</dbReference>
<name>A0A8B3S2X2_9EURY</name>
<accession>A0A8B3S2X2</accession>
<dbReference type="GO" id="GO:0003677">
    <property type="term" value="F:DNA binding"/>
    <property type="evidence" value="ECO:0007669"/>
    <property type="project" value="InterPro"/>
</dbReference>
<dbReference type="EMBL" id="RPGO01000024">
    <property type="protein sequence ID" value="RZB30930.1"/>
    <property type="molecule type" value="Genomic_DNA"/>
</dbReference>
<gene>
    <name evidence="3" type="ORF">AEth_00884</name>
</gene>
<reference evidence="4" key="1">
    <citation type="submission" date="2019-01" db="EMBL/GenBank/DDBJ databases">
        <title>Anaerobic oxidation of ethane by archaea from a marine hydrocarbon seep.</title>
        <authorList>
            <person name="Musat F."/>
        </authorList>
    </citation>
    <scope>NUCLEOTIDE SEQUENCE [LARGE SCALE GENOMIC DNA]</scope>
</reference>
<dbReference type="Gene3D" id="1.10.443.10">
    <property type="entry name" value="Intergrase catalytic core"/>
    <property type="match status" value="1"/>
</dbReference>
<dbReference type="SUPFAM" id="SSF56349">
    <property type="entry name" value="DNA breaking-rejoining enzymes"/>
    <property type="match status" value="1"/>
</dbReference>
<evidence type="ECO:0000259" key="2">
    <source>
        <dbReference type="PROSITE" id="PS51898"/>
    </source>
</evidence>
<dbReference type="Proteomes" id="UP000291831">
    <property type="component" value="Unassembled WGS sequence"/>
</dbReference>
<dbReference type="GO" id="GO:0015074">
    <property type="term" value="P:DNA integration"/>
    <property type="evidence" value="ECO:0007669"/>
    <property type="project" value="InterPro"/>
</dbReference>
<organism evidence="3 4">
    <name type="scientific">Candidatus Argoarchaeum ethanivorans</name>
    <dbReference type="NCBI Taxonomy" id="2608793"/>
    <lineage>
        <taxon>Archaea</taxon>
        <taxon>Methanobacteriati</taxon>
        <taxon>Methanobacteriota</taxon>
        <taxon>Stenosarchaea group</taxon>
        <taxon>Methanomicrobia</taxon>
        <taxon>Methanosarcinales</taxon>
        <taxon>Methanosarcinales incertae sedis</taxon>
        <taxon>GOM Arc I cluster</taxon>
        <taxon>Candidatus Argoarchaeum</taxon>
    </lineage>
</organism>
<sequence>MRRAGVTKDVSIHSPRHSFAMHLLESGVDSRYIQDLLGHKSNKTTEIYIHVSNKDLSRIQNPLDLIMKKEVRNDQDYSDNLWYRRT</sequence>
<dbReference type="AlphaFoldDB" id="A0A8B3S2X2"/>
<evidence type="ECO:0000313" key="4">
    <source>
        <dbReference type="Proteomes" id="UP000291831"/>
    </source>
</evidence>
<protein>
    <recommendedName>
        <fullName evidence="2">Tyr recombinase domain-containing protein</fullName>
    </recommendedName>
</protein>
<dbReference type="GO" id="GO:0006310">
    <property type="term" value="P:DNA recombination"/>
    <property type="evidence" value="ECO:0007669"/>
    <property type="project" value="UniProtKB-KW"/>
</dbReference>